<evidence type="ECO:0000313" key="8">
    <source>
        <dbReference type="Proteomes" id="UP000199337"/>
    </source>
</evidence>
<dbReference type="RefSeq" id="WP_092472024.1">
    <property type="nucleotide sequence ID" value="NZ_FOOX01000010.1"/>
</dbReference>
<dbReference type="SUPFAM" id="SSF58104">
    <property type="entry name" value="Methyl-accepting chemotaxis protein (MCP) signaling domain"/>
    <property type="match status" value="1"/>
</dbReference>
<dbReference type="GO" id="GO:0016020">
    <property type="term" value="C:membrane"/>
    <property type="evidence" value="ECO:0007669"/>
    <property type="project" value="InterPro"/>
</dbReference>
<accession>A0A1I2V5G6</accession>
<dbReference type="PROSITE" id="PS50111">
    <property type="entry name" value="CHEMOTAXIS_TRANSDUC_2"/>
    <property type="match status" value="1"/>
</dbReference>
<reference evidence="8" key="1">
    <citation type="submission" date="2016-10" db="EMBL/GenBank/DDBJ databases">
        <authorList>
            <person name="Varghese N."/>
            <person name="Submissions S."/>
        </authorList>
    </citation>
    <scope>NUCLEOTIDE SEQUENCE [LARGE SCALE GENOMIC DNA]</scope>
    <source>
        <strain evidence="8">DSM 17038</strain>
    </source>
</reference>
<feature type="domain" description="HAMP" evidence="6">
    <location>
        <begin position="214"/>
        <end position="267"/>
    </location>
</feature>
<dbReference type="Pfam" id="PF00015">
    <property type="entry name" value="MCPsignal"/>
    <property type="match status" value="1"/>
</dbReference>
<evidence type="ECO:0000259" key="6">
    <source>
        <dbReference type="PROSITE" id="PS50885"/>
    </source>
</evidence>
<keyword evidence="4" id="KW-0472">Membrane</keyword>
<keyword evidence="8" id="KW-1185">Reference proteome</keyword>
<keyword evidence="4" id="KW-1133">Transmembrane helix</keyword>
<comment type="similarity">
    <text evidence="2">Belongs to the methyl-accepting chemotaxis (MCP) protein family.</text>
</comment>
<keyword evidence="1 3" id="KW-0807">Transducer</keyword>
<dbReference type="STRING" id="341036.SAMN05660649_02820"/>
<feature type="transmembrane region" description="Helical" evidence="4">
    <location>
        <begin position="194"/>
        <end position="214"/>
    </location>
</feature>
<dbReference type="CDD" id="cd06225">
    <property type="entry name" value="HAMP"/>
    <property type="match status" value="1"/>
</dbReference>
<dbReference type="Pfam" id="PF00672">
    <property type="entry name" value="HAMP"/>
    <property type="match status" value="1"/>
</dbReference>
<evidence type="ECO:0000256" key="2">
    <source>
        <dbReference type="ARBA" id="ARBA00029447"/>
    </source>
</evidence>
<evidence type="ECO:0000256" key="3">
    <source>
        <dbReference type="PROSITE-ProRule" id="PRU00284"/>
    </source>
</evidence>
<dbReference type="SMART" id="SM00304">
    <property type="entry name" value="HAMP"/>
    <property type="match status" value="2"/>
</dbReference>
<dbReference type="OrthoDB" id="1706317at2"/>
<dbReference type="PANTHER" id="PTHR32089:SF112">
    <property type="entry name" value="LYSOZYME-LIKE PROTEIN-RELATED"/>
    <property type="match status" value="1"/>
</dbReference>
<dbReference type="EMBL" id="FOOX01000010">
    <property type="protein sequence ID" value="SFG82546.1"/>
    <property type="molecule type" value="Genomic_DNA"/>
</dbReference>
<protein>
    <submittedName>
        <fullName evidence="7">Methyl-accepting chemotaxis protein</fullName>
    </submittedName>
</protein>
<dbReference type="Gene3D" id="1.10.287.950">
    <property type="entry name" value="Methyl-accepting chemotaxis protein"/>
    <property type="match status" value="1"/>
</dbReference>
<feature type="transmembrane region" description="Helical" evidence="4">
    <location>
        <begin position="28"/>
        <end position="46"/>
    </location>
</feature>
<dbReference type="InterPro" id="IPR003660">
    <property type="entry name" value="HAMP_dom"/>
</dbReference>
<dbReference type="Proteomes" id="UP000199337">
    <property type="component" value="Unassembled WGS sequence"/>
</dbReference>
<dbReference type="InterPro" id="IPR004089">
    <property type="entry name" value="MCPsignal_dom"/>
</dbReference>
<dbReference type="SMART" id="SM00283">
    <property type="entry name" value="MA"/>
    <property type="match status" value="1"/>
</dbReference>
<feature type="domain" description="Methyl-accepting transducer" evidence="5">
    <location>
        <begin position="265"/>
        <end position="501"/>
    </location>
</feature>
<dbReference type="GO" id="GO:0007165">
    <property type="term" value="P:signal transduction"/>
    <property type="evidence" value="ECO:0007669"/>
    <property type="project" value="UniProtKB-KW"/>
</dbReference>
<dbReference type="Gene3D" id="3.30.450.20">
    <property type="entry name" value="PAS domain"/>
    <property type="match status" value="1"/>
</dbReference>
<proteinExistence type="inferred from homology"/>
<evidence type="ECO:0000256" key="1">
    <source>
        <dbReference type="ARBA" id="ARBA00023224"/>
    </source>
</evidence>
<dbReference type="PROSITE" id="PS50885">
    <property type="entry name" value="HAMP"/>
    <property type="match status" value="1"/>
</dbReference>
<dbReference type="AlphaFoldDB" id="A0A1I2V5G6"/>
<evidence type="ECO:0000259" key="5">
    <source>
        <dbReference type="PROSITE" id="PS50111"/>
    </source>
</evidence>
<gene>
    <name evidence="7" type="ORF">SAMN05660649_02820</name>
</gene>
<keyword evidence="4" id="KW-0812">Transmembrane</keyword>
<dbReference type="PANTHER" id="PTHR32089">
    <property type="entry name" value="METHYL-ACCEPTING CHEMOTAXIS PROTEIN MCPB"/>
    <property type="match status" value="1"/>
</dbReference>
<sequence length="549" mass="60490">MIKKFAESNLIKSLFLQPNLPWGDRIGFQYRIMAIIVVLVVFILSLQGMTTYYTSKNLLQRYNDEMLKSSVKNMAEKIDLYSSVVDSREITRKTEYLMTNELATFNAQKIPVQIYILDHQGAIVLSTSKDNSTQLSKETLQKILNSRNGLQGIQISGDMFRLAYQQIPGRNWTCLIKLAEADYLKPVIYLRNMVTGLGLVAMLVAVVCCIWLAGKFSGPLNDLCAVMAGASMGNLTVRAKERGVGREFSLLGQSFNNMLAKLGEMIDQFKETGSGLLTTSQKMQLVSKNQLDNVAATESSAIAINGVMKSVAGLVDLAEKASREMMLASEEGMAALKTVVSRIEENMKNTARGTATMQQLDKNIQEINNMLNVIKEVSEQTRLLSLNASIEAARAGELGQGFAVVAGEVRRLADDTATSTKNMTIIASAIEGQSMVVQEQVKIADEMVKEGSAASEKAQEALARVFDRITATDRYIMDISQQIREVAGGVDQMAVTIQHIAGDIEQHDDFDQSECFSALEISNLAQHLADMALKIQDHLNEFNSTQESE</sequence>
<evidence type="ECO:0000313" key="7">
    <source>
        <dbReference type="EMBL" id="SFG82546.1"/>
    </source>
</evidence>
<name>A0A1I2V5G6_9FIRM</name>
<evidence type="ECO:0000256" key="4">
    <source>
        <dbReference type="SAM" id="Phobius"/>
    </source>
</evidence>
<organism evidence="7 8">
    <name type="scientific">Desulfotruncus arcticus DSM 17038</name>
    <dbReference type="NCBI Taxonomy" id="1121424"/>
    <lineage>
        <taxon>Bacteria</taxon>
        <taxon>Bacillati</taxon>
        <taxon>Bacillota</taxon>
        <taxon>Clostridia</taxon>
        <taxon>Eubacteriales</taxon>
        <taxon>Desulfallaceae</taxon>
        <taxon>Desulfotruncus</taxon>
    </lineage>
</organism>